<sequence length="106" mass="11213">MKIKKTEESSAGKAGALRAKFPGSPEAQIDDQGRLGVQITAWVPNGKDGSDQHQVVLTDGDIERLLTCLANPRDADTAKAVSKLMKENLRSALRLVALGSGTALVD</sequence>
<dbReference type="EMBL" id="JBHSDY010000010">
    <property type="protein sequence ID" value="MFC4299238.1"/>
    <property type="molecule type" value="Genomic_DNA"/>
</dbReference>
<proteinExistence type="predicted"/>
<dbReference type="RefSeq" id="WP_376813788.1">
    <property type="nucleotide sequence ID" value="NZ_JBHSDY010000010.1"/>
</dbReference>
<reference evidence="3" key="1">
    <citation type="journal article" date="2019" name="Int. J. Syst. Evol. Microbiol.">
        <title>The Global Catalogue of Microorganisms (GCM) 10K type strain sequencing project: providing services to taxonomists for standard genome sequencing and annotation.</title>
        <authorList>
            <consortium name="The Broad Institute Genomics Platform"/>
            <consortium name="The Broad Institute Genome Sequencing Center for Infectious Disease"/>
            <person name="Wu L."/>
            <person name="Ma J."/>
        </authorList>
    </citation>
    <scope>NUCLEOTIDE SEQUENCE [LARGE SCALE GENOMIC DNA]</scope>
    <source>
        <strain evidence="3">CGMCC 1.19029</strain>
    </source>
</reference>
<protein>
    <submittedName>
        <fullName evidence="2">Uncharacterized protein</fullName>
    </submittedName>
</protein>
<comment type="caution">
    <text evidence="2">The sequence shown here is derived from an EMBL/GenBank/DDBJ whole genome shotgun (WGS) entry which is preliminary data.</text>
</comment>
<evidence type="ECO:0000313" key="3">
    <source>
        <dbReference type="Proteomes" id="UP001595756"/>
    </source>
</evidence>
<name>A0ABV8S0Q6_9BURK</name>
<organism evidence="2 3">
    <name type="scientific">Castellaniella hirudinis</name>
    <dbReference type="NCBI Taxonomy" id="1144617"/>
    <lineage>
        <taxon>Bacteria</taxon>
        <taxon>Pseudomonadati</taxon>
        <taxon>Pseudomonadota</taxon>
        <taxon>Betaproteobacteria</taxon>
        <taxon>Burkholderiales</taxon>
        <taxon>Alcaligenaceae</taxon>
        <taxon>Castellaniella</taxon>
    </lineage>
</organism>
<accession>A0ABV8S0Q6</accession>
<gene>
    <name evidence="2" type="ORF">ACFO0J_14440</name>
</gene>
<keyword evidence="3" id="KW-1185">Reference proteome</keyword>
<evidence type="ECO:0000313" key="2">
    <source>
        <dbReference type="EMBL" id="MFC4299238.1"/>
    </source>
</evidence>
<feature type="compositionally biased region" description="Basic and acidic residues" evidence="1">
    <location>
        <begin position="1"/>
        <end position="10"/>
    </location>
</feature>
<dbReference type="Proteomes" id="UP001595756">
    <property type="component" value="Unassembled WGS sequence"/>
</dbReference>
<evidence type="ECO:0000256" key="1">
    <source>
        <dbReference type="SAM" id="MobiDB-lite"/>
    </source>
</evidence>
<feature type="region of interest" description="Disordered" evidence="1">
    <location>
        <begin position="1"/>
        <end position="29"/>
    </location>
</feature>